<feature type="region of interest" description="Disordered" evidence="1">
    <location>
        <begin position="54"/>
        <end position="102"/>
    </location>
</feature>
<dbReference type="STRING" id="692275.M3BWJ2"/>
<dbReference type="Pfam" id="PF19189">
    <property type="entry name" value="Mtf2"/>
    <property type="match status" value="1"/>
</dbReference>
<dbReference type="OMA" id="IFQRERA"/>
<proteinExistence type="predicted"/>
<dbReference type="GO" id="GO:0005739">
    <property type="term" value="C:mitochondrion"/>
    <property type="evidence" value="ECO:0007669"/>
    <property type="project" value="InterPro"/>
</dbReference>
<dbReference type="Proteomes" id="UP000016931">
    <property type="component" value="Unassembled WGS sequence"/>
</dbReference>
<feature type="compositionally biased region" description="Basic and acidic residues" evidence="1">
    <location>
        <begin position="411"/>
        <end position="430"/>
    </location>
</feature>
<accession>M3BWJ2</accession>
<evidence type="ECO:0000259" key="2">
    <source>
        <dbReference type="Pfam" id="PF19189"/>
    </source>
</evidence>
<dbReference type="GeneID" id="27902469"/>
<dbReference type="InterPro" id="IPR043837">
    <property type="entry name" value="Mtf2-like_C"/>
</dbReference>
<evidence type="ECO:0000313" key="4">
    <source>
        <dbReference type="Proteomes" id="UP000016931"/>
    </source>
</evidence>
<reference evidence="3 4" key="1">
    <citation type="journal article" date="2012" name="PLoS Pathog.">
        <title>Diverse lifestyles and strategies of plant pathogenesis encoded in the genomes of eighteen Dothideomycetes fungi.</title>
        <authorList>
            <person name="Ohm R.A."/>
            <person name="Feau N."/>
            <person name="Henrissat B."/>
            <person name="Schoch C.L."/>
            <person name="Horwitz B.A."/>
            <person name="Barry K.W."/>
            <person name="Condon B.J."/>
            <person name="Copeland A.C."/>
            <person name="Dhillon B."/>
            <person name="Glaser F."/>
            <person name="Hesse C.N."/>
            <person name="Kosti I."/>
            <person name="LaButti K."/>
            <person name="Lindquist E.A."/>
            <person name="Lucas S."/>
            <person name="Salamov A.A."/>
            <person name="Bradshaw R.E."/>
            <person name="Ciuffetti L."/>
            <person name="Hamelin R.C."/>
            <person name="Kema G.H.J."/>
            <person name="Lawrence C."/>
            <person name="Scott J.A."/>
            <person name="Spatafora J.W."/>
            <person name="Turgeon B.G."/>
            <person name="de Wit P.J.G.M."/>
            <person name="Zhong S."/>
            <person name="Goodwin S.B."/>
            <person name="Grigoriev I.V."/>
        </authorList>
    </citation>
    <scope>NUCLEOTIDE SEQUENCE [LARGE SCALE GENOMIC DNA]</scope>
    <source>
        <strain evidence="3 4">SO2202</strain>
    </source>
</reference>
<dbReference type="RefSeq" id="XP_016760522.1">
    <property type="nucleotide sequence ID" value="XM_016905332.1"/>
</dbReference>
<protein>
    <recommendedName>
        <fullName evidence="2">Mtf2-like C-terminal domain-containing protein</fullName>
    </recommendedName>
</protein>
<dbReference type="HOGENOM" id="CLU_683576_0_0_1"/>
<evidence type="ECO:0000313" key="3">
    <source>
        <dbReference type="EMBL" id="EMF12401.1"/>
    </source>
</evidence>
<dbReference type="InterPro" id="IPR040009">
    <property type="entry name" value="Mtf2/C5D6.12-like"/>
</dbReference>
<sequence length="444" mass="50649">MLTKRASSRSLGIASPSHATFLPFLYQTRSILRAYSDEFPSAHPADHLNLEHKAGQGAAEEQRLQDIRHKWSSKSVGRGRGRSARSKDEPTSQRMQNAMRRPKQLHSIPFEGDTGSTTPAERLRNTTMTPREMQVFEELFRKGIASKKDGKMKTGTQKQQQQETVQFPELLRPLAEEAEELRRRVAREDNKTSSVRPVSEFEIKDAQALAIKSLMDNATSDVQLWTILRDQVFDRLRSTPDSIALKSNFTALPALLQHYMHLQTSKLPTTHSLGLVVLPELKKLGPLAFALGATTELYNQHMHLLWRQYRDMEAISLVLEEMDREVYSFDHGTLDLLDRILDYASDAADGKLGRAVQALWGMDRKKRGVVKMRDWRRTVNEKLRANALEEAKKAEIGFEDEDDMEEEAGDEERATLDEDVAMKRGHEERRSRMRRMSAGQIALA</sequence>
<keyword evidence="4" id="KW-1185">Reference proteome</keyword>
<evidence type="ECO:0000256" key="1">
    <source>
        <dbReference type="SAM" id="MobiDB-lite"/>
    </source>
</evidence>
<dbReference type="AlphaFoldDB" id="M3BWJ2"/>
<gene>
    <name evidence="3" type="ORF">SEPMUDRAFT_149089</name>
</gene>
<feature type="compositionally biased region" description="Basic and acidic residues" evidence="1">
    <location>
        <begin position="54"/>
        <end position="69"/>
    </location>
</feature>
<dbReference type="EMBL" id="KB456264">
    <property type="protein sequence ID" value="EMF12401.1"/>
    <property type="molecule type" value="Genomic_DNA"/>
</dbReference>
<organism evidence="3 4">
    <name type="scientific">Sphaerulina musiva (strain SO2202)</name>
    <name type="common">Poplar stem canker fungus</name>
    <name type="synonym">Septoria musiva</name>
    <dbReference type="NCBI Taxonomy" id="692275"/>
    <lineage>
        <taxon>Eukaryota</taxon>
        <taxon>Fungi</taxon>
        <taxon>Dikarya</taxon>
        <taxon>Ascomycota</taxon>
        <taxon>Pezizomycotina</taxon>
        <taxon>Dothideomycetes</taxon>
        <taxon>Dothideomycetidae</taxon>
        <taxon>Mycosphaerellales</taxon>
        <taxon>Mycosphaerellaceae</taxon>
        <taxon>Sphaerulina</taxon>
    </lineage>
</organism>
<name>M3BWJ2_SPHMS</name>
<feature type="compositionally biased region" description="Acidic residues" evidence="1">
    <location>
        <begin position="399"/>
        <end position="410"/>
    </location>
</feature>
<dbReference type="PANTHER" id="PTHR39468">
    <property type="entry name" value="CHROMOSOME 7, WHOLE GENOME SHOTGUN SEQUENCE"/>
    <property type="match status" value="1"/>
</dbReference>
<dbReference type="OrthoDB" id="2444174at2759"/>
<dbReference type="eggNOG" id="ENOG502S7AT">
    <property type="taxonomic scope" value="Eukaryota"/>
</dbReference>
<dbReference type="PANTHER" id="PTHR39468:SF1">
    <property type="entry name" value="MTF2-LIKE C-TERMINAL DOMAIN-CONTAINING PROTEIN"/>
    <property type="match status" value="1"/>
</dbReference>
<feature type="region of interest" description="Disordered" evidence="1">
    <location>
        <begin position="399"/>
        <end position="444"/>
    </location>
</feature>
<feature type="domain" description="Mtf2-like C-terminal" evidence="2">
    <location>
        <begin position="208"/>
        <end position="367"/>
    </location>
</feature>